<sequence>MASAVVMKGHGPWWWLETTGRRSTEEGRTGLLGSWGHDGAIFGSSGEHLVVWGCWSRSSWSSSPVWRRTVVDRRTRGWPAQVWGGSGSQDRWQTVSYHGMAGLAWAYWWIRLGLGFECIWLCWLGNWCRVRDRRTRRGMNVIV</sequence>
<organism evidence="2 3">
    <name type="scientific">Iris pallida</name>
    <name type="common">Sweet iris</name>
    <dbReference type="NCBI Taxonomy" id="29817"/>
    <lineage>
        <taxon>Eukaryota</taxon>
        <taxon>Viridiplantae</taxon>
        <taxon>Streptophyta</taxon>
        <taxon>Embryophyta</taxon>
        <taxon>Tracheophyta</taxon>
        <taxon>Spermatophyta</taxon>
        <taxon>Magnoliopsida</taxon>
        <taxon>Liliopsida</taxon>
        <taxon>Asparagales</taxon>
        <taxon>Iridaceae</taxon>
        <taxon>Iridoideae</taxon>
        <taxon>Irideae</taxon>
        <taxon>Iris</taxon>
    </lineage>
</organism>
<dbReference type="AlphaFoldDB" id="A0AAX6G3N8"/>
<proteinExistence type="predicted"/>
<evidence type="ECO:0000256" key="1">
    <source>
        <dbReference type="SAM" id="Phobius"/>
    </source>
</evidence>
<reference evidence="2" key="2">
    <citation type="submission" date="2023-04" db="EMBL/GenBank/DDBJ databases">
        <authorList>
            <person name="Bruccoleri R.E."/>
            <person name="Oakeley E.J."/>
            <person name="Faust A.-M."/>
            <person name="Dessus-Babus S."/>
            <person name="Altorfer M."/>
            <person name="Burckhardt D."/>
            <person name="Oertli M."/>
            <person name="Naumann U."/>
            <person name="Petersen F."/>
            <person name="Wong J."/>
        </authorList>
    </citation>
    <scope>NUCLEOTIDE SEQUENCE</scope>
    <source>
        <strain evidence="2">GSM-AAB239-AS_SAM_17_03QT</strain>
        <tissue evidence="2">Leaf</tissue>
    </source>
</reference>
<feature type="transmembrane region" description="Helical" evidence="1">
    <location>
        <begin position="106"/>
        <end position="127"/>
    </location>
</feature>
<protein>
    <submittedName>
        <fullName evidence="2">Basic proline-rich protein-like isoform X1</fullName>
    </submittedName>
</protein>
<comment type="caution">
    <text evidence="2">The sequence shown here is derived from an EMBL/GenBank/DDBJ whole genome shotgun (WGS) entry which is preliminary data.</text>
</comment>
<keyword evidence="1" id="KW-0812">Transmembrane</keyword>
<dbReference type="Proteomes" id="UP001140949">
    <property type="component" value="Unassembled WGS sequence"/>
</dbReference>
<dbReference type="EMBL" id="JANAVB010023995">
    <property type="protein sequence ID" value="KAJ6822781.1"/>
    <property type="molecule type" value="Genomic_DNA"/>
</dbReference>
<keyword evidence="1" id="KW-1133">Transmembrane helix</keyword>
<keyword evidence="1" id="KW-0472">Membrane</keyword>
<evidence type="ECO:0000313" key="2">
    <source>
        <dbReference type="EMBL" id="KAJ6822781.1"/>
    </source>
</evidence>
<name>A0AAX6G3N8_IRIPA</name>
<gene>
    <name evidence="2" type="ORF">M6B38_387330</name>
</gene>
<keyword evidence="3" id="KW-1185">Reference proteome</keyword>
<accession>A0AAX6G3N8</accession>
<reference evidence="2" key="1">
    <citation type="journal article" date="2023" name="GigaByte">
        <title>Genome assembly of the bearded iris, Iris pallida Lam.</title>
        <authorList>
            <person name="Bruccoleri R.E."/>
            <person name="Oakeley E.J."/>
            <person name="Faust A.M.E."/>
            <person name="Altorfer M."/>
            <person name="Dessus-Babus S."/>
            <person name="Burckhardt D."/>
            <person name="Oertli M."/>
            <person name="Naumann U."/>
            <person name="Petersen F."/>
            <person name="Wong J."/>
        </authorList>
    </citation>
    <scope>NUCLEOTIDE SEQUENCE</scope>
    <source>
        <strain evidence="2">GSM-AAB239-AS_SAM_17_03QT</strain>
    </source>
</reference>
<evidence type="ECO:0000313" key="3">
    <source>
        <dbReference type="Proteomes" id="UP001140949"/>
    </source>
</evidence>